<dbReference type="GO" id="GO:0004521">
    <property type="term" value="F:RNA endonuclease activity"/>
    <property type="evidence" value="ECO:0007669"/>
    <property type="project" value="InterPro"/>
</dbReference>
<reference evidence="1 2" key="1">
    <citation type="submission" date="2017-06" db="EMBL/GenBank/DDBJ databases">
        <authorList>
            <consortium name="Pathogen Informatics"/>
        </authorList>
    </citation>
    <scope>NUCLEOTIDE SEQUENCE [LARGE SCALE GENOMIC DNA]</scope>
    <source>
        <strain evidence="1 2">NCTC11291</strain>
    </source>
</reference>
<dbReference type="KEGG" id="saco:SAME_01952"/>
<dbReference type="InterPro" id="IPR053735">
    <property type="entry name" value="Type_III_TA_endoRNase"/>
</dbReference>
<evidence type="ECO:0008006" key="3">
    <source>
        <dbReference type="Google" id="ProtNLM"/>
    </source>
</evidence>
<dbReference type="OrthoDB" id="1655812at2"/>
<proteinExistence type="predicted"/>
<gene>
    <name evidence="1" type="ORF">SAMEA4504048_01952</name>
</gene>
<dbReference type="RefSeq" id="WP_095123441.1">
    <property type="nucleotide sequence ID" value="NZ_LT906454.1"/>
</dbReference>
<evidence type="ECO:0000313" key="2">
    <source>
        <dbReference type="Proteomes" id="UP000215144"/>
    </source>
</evidence>
<evidence type="ECO:0000313" key="1">
    <source>
        <dbReference type="EMBL" id="SNV44985.1"/>
    </source>
</evidence>
<dbReference type="EMBL" id="LT906454">
    <property type="protein sequence ID" value="SNV44985.1"/>
    <property type="molecule type" value="Genomic_DNA"/>
</dbReference>
<dbReference type="GO" id="GO:0003723">
    <property type="term" value="F:RNA binding"/>
    <property type="evidence" value="ECO:0007669"/>
    <property type="project" value="InterPro"/>
</dbReference>
<dbReference type="Pfam" id="PF13958">
    <property type="entry name" value="ToxN_toxin"/>
    <property type="match status" value="1"/>
</dbReference>
<organism evidence="1 2">
    <name type="scientific">Streptococcus acidominimus</name>
    <dbReference type="NCBI Taxonomy" id="1326"/>
    <lineage>
        <taxon>Bacteria</taxon>
        <taxon>Bacillati</taxon>
        <taxon>Bacillota</taxon>
        <taxon>Bacilli</taxon>
        <taxon>Lactobacillales</taxon>
        <taxon>Streptococcaceae</taxon>
        <taxon>Streptococcus</taxon>
    </lineage>
</organism>
<sequence length="161" mass="18663">MKLYNVEDNYVDFLKTFDSKVPDNKIEKRPFVGVVFTISGYNFFAPLSSPKLKHRRMSNAADFHKINGGSQGAINFNNMIPIPNSELILIDIDNITDEDYKNLLNSQLRFINSVQEILKKKAEKLYRLVGSDDRILSNNQIKIKQRCINFGLLQEKMQEFK</sequence>
<dbReference type="AlphaFoldDB" id="A0A239XE27"/>
<dbReference type="InterPro" id="IPR025911">
    <property type="entry name" value="ToxN/AbiQ_toxin"/>
</dbReference>
<name>A0A239XE27_STRAI</name>
<dbReference type="Gene3D" id="3.10.129.130">
    <property type="match status" value="1"/>
</dbReference>
<protein>
    <recommendedName>
        <fullName evidence="3">Type III toxin-antitoxin system ToxN/AbiQ family toxin</fullName>
    </recommendedName>
</protein>
<dbReference type="Proteomes" id="UP000215144">
    <property type="component" value="Chromosome 1"/>
</dbReference>
<accession>A0A239XE27</accession>